<evidence type="ECO:0000313" key="1">
    <source>
        <dbReference type="EMBL" id="OQU92827.1"/>
    </source>
</evidence>
<name>A0A1Z5SA86_SORBI</name>
<reference evidence="2" key="2">
    <citation type="journal article" date="2018" name="Plant J.">
        <title>The Sorghum bicolor reference genome: improved assembly, gene annotations, a transcriptome atlas, and signatures of genome organization.</title>
        <authorList>
            <person name="McCormick R.F."/>
            <person name="Truong S.K."/>
            <person name="Sreedasyam A."/>
            <person name="Jenkins J."/>
            <person name="Shu S."/>
            <person name="Sims D."/>
            <person name="Kennedy M."/>
            <person name="Amirebrahimi M."/>
            <person name="Weers B.D."/>
            <person name="McKinley B."/>
            <person name="Mattison A."/>
            <person name="Morishige D.T."/>
            <person name="Grimwood J."/>
            <person name="Schmutz J."/>
            <person name="Mullet J.E."/>
        </authorList>
    </citation>
    <scope>NUCLEOTIDE SEQUENCE [LARGE SCALE GENOMIC DNA]</scope>
    <source>
        <strain evidence="2">cv. BTx623</strain>
    </source>
</reference>
<dbReference type="InParanoid" id="A0A1Z5SA86"/>
<accession>A0A1Z5SA86</accession>
<proteinExistence type="predicted"/>
<sequence length="90" mass="9883">MSPPILPLELMTRSTICLCRGRSTAAPLSPASHRPHRCSHWHPLLRSTSPSLLQHSNRHHEGAAREALLGADMSVSGKGICTMPRHHQPL</sequence>
<organism evidence="1 2">
    <name type="scientific">Sorghum bicolor</name>
    <name type="common">Sorghum</name>
    <name type="synonym">Sorghum vulgare</name>
    <dbReference type="NCBI Taxonomy" id="4558"/>
    <lineage>
        <taxon>Eukaryota</taxon>
        <taxon>Viridiplantae</taxon>
        <taxon>Streptophyta</taxon>
        <taxon>Embryophyta</taxon>
        <taxon>Tracheophyta</taxon>
        <taxon>Spermatophyta</taxon>
        <taxon>Magnoliopsida</taxon>
        <taxon>Liliopsida</taxon>
        <taxon>Poales</taxon>
        <taxon>Poaceae</taxon>
        <taxon>PACMAD clade</taxon>
        <taxon>Panicoideae</taxon>
        <taxon>Andropogonodae</taxon>
        <taxon>Andropogoneae</taxon>
        <taxon>Sorghinae</taxon>
        <taxon>Sorghum</taxon>
    </lineage>
</organism>
<protein>
    <submittedName>
        <fullName evidence="1">Uncharacterized protein</fullName>
    </submittedName>
</protein>
<evidence type="ECO:0000313" key="2">
    <source>
        <dbReference type="Proteomes" id="UP000000768"/>
    </source>
</evidence>
<dbReference type="AlphaFoldDB" id="A0A1Z5SA86"/>
<dbReference type="EMBL" id="CM000760">
    <property type="protein sequence ID" value="OQU92827.1"/>
    <property type="molecule type" value="Genomic_DNA"/>
</dbReference>
<keyword evidence="2" id="KW-1185">Reference proteome</keyword>
<reference evidence="1 2" key="1">
    <citation type="journal article" date="2009" name="Nature">
        <title>The Sorghum bicolor genome and the diversification of grasses.</title>
        <authorList>
            <person name="Paterson A.H."/>
            <person name="Bowers J.E."/>
            <person name="Bruggmann R."/>
            <person name="Dubchak I."/>
            <person name="Grimwood J."/>
            <person name="Gundlach H."/>
            <person name="Haberer G."/>
            <person name="Hellsten U."/>
            <person name="Mitros T."/>
            <person name="Poliakov A."/>
            <person name="Schmutz J."/>
            <person name="Spannagl M."/>
            <person name="Tang H."/>
            <person name="Wang X."/>
            <person name="Wicker T."/>
            <person name="Bharti A.K."/>
            <person name="Chapman J."/>
            <person name="Feltus F.A."/>
            <person name="Gowik U."/>
            <person name="Grigoriev I.V."/>
            <person name="Lyons E."/>
            <person name="Maher C.A."/>
            <person name="Martis M."/>
            <person name="Narechania A."/>
            <person name="Otillar R.P."/>
            <person name="Penning B.W."/>
            <person name="Salamov A.A."/>
            <person name="Wang Y."/>
            <person name="Zhang L."/>
            <person name="Carpita N.C."/>
            <person name="Freeling M."/>
            <person name="Gingle A.R."/>
            <person name="Hash C.T."/>
            <person name="Keller B."/>
            <person name="Klein P."/>
            <person name="Kresovich S."/>
            <person name="McCann M.C."/>
            <person name="Ming R."/>
            <person name="Peterson D.G."/>
            <person name="Mehboob-ur-Rahman"/>
            <person name="Ware D."/>
            <person name="Westhoff P."/>
            <person name="Mayer K.F."/>
            <person name="Messing J."/>
            <person name="Rokhsar D.S."/>
        </authorList>
    </citation>
    <scope>NUCLEOTIDE SEQUENCE [LARGE SCALE GENOMIC DNA]</scope>
    <source>
        <strain evidence="2">cv. BTx623</strain>
    </source>
</reference>
<dbReference type="Proteomes" id="UP000000768">
    <property type="component" value="Chromosome 1"/>
</dbReference>
<gene>
    <name evidence="1" type="ORF">SORBI_3001G421800</name>
</gene>
<dbReference type="Gramene" id="OQU92827">
    <property type="protein sequence ID" value="OQU92827"/>
    <property type="gene ID" value="SORBI_3001G421800"/>
</dbReference>